<dbReference type="AlphaFoldDB" id="A0A429YYN8"/>
<dbReference type="InterPro" id="IPR015917">
    <property type="entry name" value="Pept_C14A"/>
</dbReference>
<dbReference type="PROSITE" id="PS50208">
    <property type="entry name" value="CASPASE_P20"/>
    <property type="match status" value="1"/>
</dbReference>
<dbReference type="InterPro" id="IPR052039">
    <property type="entry name" value="Caspase-related_regulators"/>
</dbReference>
<name>A0A429YYN8_9HYPH</name>
<protein>
    <submittedName>
        <fullName evidence="3">Caspase family protein</fullName>
    </submittedName>
</protein>
<dbReference type="PANTHER" id="PTHR22576:SF37">
    <property type="entry name" value="MUCOSA-ASSOCIATED LYMPHOID TISSUE LYMPHOMA TRANSLOCATION PROTEIN 1"/>
    <property type="match status" value="1"/>
</dbReference>
<dbReference type="InterPro" id="IPR001309">
    <property type="entry name" value="Pept_C14_p20"/>
</dbReference>
<accession>A0A429YYN8</accession>
<dbReference type="Proteomes" id="UP000278398">
    <property type="component" value="Unassembled WGS sequence"/>
</dbReference>
<dbReference type="EMBL" id="RWKW01000035">
    <property type="protein sequence ID" value="RST86514.1"/>
    <property type="molecule type" value="Genomic_DNA"/>
</dbReference>
<dbReference type="OrthoDB" id="9816009at2"/>
<dbReference type="PANTHER" id="PTHR22576">
    <property type="entry name" value="MUCOSA ASSOCIATED LYMPHOID TISSUE LYMPHOMA TRANSLOCATION PROTEIN 1/PARACASPASE"/>
    <property type="match status" value="1"/>
</dbReference>
<evidence type="ECO:0000313" key="3">
    <source>
        <dbReference type="EMBL" id="RST86514.1"/>
    </source>
</evidence>
<comment type="caution">
    <text evidence="3">The sequence shown here is derived from an EMBL/GenBank/DDBJ whole genome shotgun (WGS) entry which is preliminary data.</text>
</comment>
<dbReference type="InterPro" id="IPR011600">
    <property type="entry name" value="Pept_C14_caspase"/>
</dbReference>
<feature type="domain" description="Caspase family p20" evidence="2">
    <location>
        <begin position="1"/>
        <end position="129"/>
    </location>
</feature>
<dbReference type="Gene3D" id="3.40.50.1460">
    <property type="match status" value="1"/>
</dbReference>
<dbReference type="Pfam" id="PF00656">
    <property type="entry name" value="Peptidase_C14"/>
    <property type="match status" value="1"/>
</dbReference>
<dbReference type="SUPFAM" id="SSF52129">
    <property type="entry name" value="Caspase-like"/>
    <property type="match status" value="1"/>
</dbReference>
<evidence type="ECO:0000256" key="1">
    <source>
        <dbReference type="ARBA" id="ARBA00010134"/>
    </source>
</evidence>
<organism evidence="3 4">
    <name type="scientific">Aquibium carbonis</name>
    <dbReference type="NCBI Taxonomy" id="2495581"/>
    <lineage>
        <taxon>Bacteria</taxon>
        <taxon>Pseudomonadati</taxon>
        <taxon>Pseudomonadota</taxon>
        <taxon>Alphaproteobacteria</taxon>
        <taxon>Hyphomicrobiales</taxon>
        <taxon>Phyllobacteriaceae</taxon>
        <taxon>Aquibium</taxon>
    </lineage>
</organism>
<dbReference type="InterPro" id="IPR029030">
    <property type="entry name" value="Caspase-like_dom_sf"/>
</dbReference>
<proteinExistence type="inferred from homology"/>
<evidence type="ECO:0000259" key="2">
    <source>
        <dbReference type="PROSITE" id="PS50208"/>
    </source>
</evidence>
<gene>
    <name evidence="3" type="ORF">EJC49_10340</name>
</gene>
<dbReference type="SMART" id="SM00115">
    <property type="entry name" value="CASc"/>
    <property type="match status" value="1"/>
</dbReference>
<evidence type="ECO:0000313" key="4">
    <source>
        <dbReference type="Proteomes" id="UP000278398"/>
    </source>
</evidence>
<reference evidence="3 4" key="1">
    <citation type="submission" date="2018-12" db="EMBL/GenBank/DDBJ databases">
        <title>Mesorhizobium carbonis sp. nov., isolated from coal mine water.</title>
        <authorList>
            <person name="Xin W."/>
            <person name="Xu Z."/>
            <person name="Xiang F."/>
            <person name="Zhang J."/>
            <person name="Xi L."/>
            <person name="Liu J."/>
        </authorList>
    </citation>
    <scope>NUCLEOTIDE SEQUENCE [LARGE SCALE GENOMIC DNA]</scope>
    <source>
        <strain evidence="3 4">B2.3</strain>
    </source>
</reference>
<comment type="similarity">
    <text evidence="1">Belongs to the peptidase C14A family.</text>
</comment>
<sequence>MAALVIGNGAYRDCGVLKNPVNDADDMAAKLRSYGFHVVSGADATRVDMDRKLREFKDLLETNDVGLFFFAGHGMQIDGTNYLLATDTDTSSELDAKHSSLSLDKVIDTMAKSQASMKIMILDACRNNPWERAWHRDASTRGLASVYAPKGTIIGFATSPGEVAEDGAGRNGTYTAALLQHIDTPDCSIETMFKRVRNTVAAETRGKQTSWEHTSLSGEFYFNMSLGRVIRAYKETSLADGLFVIDTSKKSHRIIQGLKSHNWYTQNDALEMLDAASASKMADDSLFVVGRNVYQAACGGANAAIPFATHFLTETSGYPAEKRKALLDGMLFEIFFNPKGELREAIKDGYFDELFELQRYAETKQSFQFISDALQAARGDFYALPGKNREVAVTVATKKMKDGYRVEAVFVDGADVLRAKDEEWDVPETERFYERTGPDGLVKQLSAEMVVPSRSLKVTFTPAAAAKAAELRFPTGWTVRKA</sequence>
<keyword evidence="4" id="KW-1185">Reference proteome</keyword>
<dbReference type="GO" id="GO:0004197">
    <property type="term" value="F:cysteine-type endopeptidase activity"/>
    <property type="evidence" value="ECO:0007669"/>
    <property type="project" value="InterPro"/>
</dbReference>
<dbReference type="GO" id="GO:0006508">
    <property type="term" value="P:proteolysis"/>
    <property type="evidence" value="ECO:0007669"/>
    <property type="project" value="InterPro"/>
</dbReference>